<dbReference type="EMBL" id="MU157825">
    <property type="protein sequence ID" value="KAF9534643.1"/>
    <property type="molecule type" value="Genomic_DNA"/>
</dbReference>
<evidence type="ECO:0000256" key="1">
    <source>
        <dbReference type="SAM" id="Phobius"/>
    </source>
</evidence>
<reference evidence="3" key="1">
    <citation type="submission" date="2020-11" db="EMBL/GenBank/DDBJ databases">
        <authorList>
            <consortium name="DOE Joint Genome Institute"/>
            <person name="Ahrendt S."/>
            <person name="Riley R."/>
            <person name="Andreopoulos W."/>
            <person name="Labutti K."/>
            <person name="Pangilinan J."/>
            <person name="Ruiz-Duenas F.J."/>
            <person name="Barrasa J.M."/>
            <person name="Sanchez-Garcia M."/>
            <person name="Camarero S."/>
            <person name="Miyauchi S."/>
            <person name="Serrano A."/>
            <person name="Linde D."/>
            <person name="Babiker R."/>
            <person name="Drula E."/>
            <person name="Ayuso-Fernandez I."/>
            <person name="Pacheco R."/>
            <person name="Padilla G."/>
            <person name="Ferreira P."/>
            <person name="Barriuso J."/>
            <person name="Kellner H."/>
            <person name="Castanera R."/>
            <person name="Alfaro M."/>
            <person name="Ramirez L."/>
            <person name="Pisabarro A.G."/>
            <person name="Kuo A."/>
            <person name="Tritt A."/>
            <person name="Lipzen A."/>
            <person name="He G."/>
            <person name="Yan M."/>
            <person name="Ng V."/>
            <person name="Cullen D."/>
            <person name="Martin F."/>
            <person name="Rosso M.-N."/>
            <person name="Henrissat B."/>
            <person name="Hibbett D."/>
            <person name="Martinez A.T."/>
            <person name="Grigoriev I.V."/>
        </authorList>
    </citation>
    <scope>NUCLEOTIDE SEQUENCE</scope>
    <source>
        <strain evidence="3">CBS 506.95</strain>
    </source>
</reference>
<feature type="transmembrane region" description="Helical" evidence="1">
    <location>
        <begin position="178"/>
        <end position="201"/>
    </location>
</feature>
<evidence type="ECO:0000259" key="2">
    <source>
        <dbReference type="Pfam" id="PF20151"/>
    </source>
</evidence>
<feature type="domain" description="DUF6533" evidence="2">
    <location>
        <begin position="22"/>
        <end position="67"/>
    </location>
</feature>
<dbReference type="InterPro" id="IPR045340">
    <property type="entry name" value="DUF6533"/>
</dbReference>
<evidence type="ECO:0000313" key="3">
    <source>
        <dbReference type="EMBL" id="KAF9534643.1"/>
    </source>
</evidence>
<organism evidence="3 4">
    <name type="scientific">Crepidotus variabilis</name>
    <dbReference type="NCBI Taxonomy" id="179855"/>
    <lineage>
        <taxon>Eukaryota</taxon>
        <taxon>Fungi</taxon>
        <taxon>Dikarya</taxon>
        <taxon>Basidiomycota</taxon>
        <taxon>Agaricomycotina</taxon>
        <taxon>Agaricomycetes</taxon>
        <taxon>Agaricomycetidae</taxon>
        <taxon>Agaricales</taxon>
        <taxon>Agaricineae</taxon>
        <taxon>Crepidotaceae</taxon>
        <taxon>Crepidotus</taxon>
    </lineage>
</organism>
<keyword evidence="1" id="KW-0472">Membrane</keyword>
<comment type="caution">
    <text evidence="3">The sequence shown here is derived from an EMBL/GenBank/DDBJ whole genome shotgun (WGS) entry which is preliminary data.</text>
</comment>
<feature type="transmembrane region" description="Helical" evidence="1">
    <location>
        <begin position="100"/>
        <end position="120"/>
    </location>
</feature>
<name>A0A9P6ETP8_9AGAR</name>
<keyword evidence="1" id="KW-1133">Transmembrane helix</keyword>
<feature type="transmembrane region" description="Helical" evidence="1">
    <location>
        <begin position="127"/>
        <end position="146"/>
    </location>
</feature>
<feature type="transmembrane region" description="Helical" evidence="1">
    <location>
        <begin position="247"/>
        <end position="266"/>
    </location>
</feature>
<dbReference type="Pfam" id="PF20151">
    <property type="entry name" value="DUF6533"/>
    <property type="match status" value="1"/>
</dbReference>
<proteinExistence type="predicted"/>
<gene>
    <name evidence="3" type="ORF">CPB83DRAFT_780309</name>
</gene>
<accession>A0A9P6ETP8</accession>
<evidence type="ECO:0000313" key="4">
    <source>
        <dbReference type="Proteomes" id="UP000807306"/>
    </source>
</evidence>
<feature type="transmembrane region" description="Helical" evidence="1">
    <location>
        <begin position="222"/>
        <end position="241"/>
    </location>
</feature>
<protein>
    <recommendedName>
        <fullName evidence="2">DUF6533 domain-containing protein</fullName>
    </recommendedName>
</protein>
<dbReference type="OrthoDB" id="3258294at2759"/>
<sequence>MQSESDQEIFERLFKRSKIPLYTCLPALTWVLYDYLLTLSEEAKYIWPQKRNFGTLTFFWIRYYTILLVVFDVAQIHSFAIPGVPTVDVCVAMDPTIRVVGALSLWAVEIVMQTRIYCLYGGSKKIAFYNGALFLASIVAWVYIMYNTAQHRKVTISSATKYHLPGCPTINGGIRWAVWVPATIFEANLFFLALYRAFLSISARTKINKRNSLIRVLLQHHLAYFLGITGVLIMSNVMAVGTPFIPWFGYAPFHAAVGIMTSRMHIHLIKFSEESIDNAYDTTWTTTLDTSEPLSFA</sequence>
<feature type="transmembrane region" description="Helical" evidence="1">
    <location>
        <begin position="60"/>
        <end position="80"/>
    </location>
</feature>
<keyword evidence="4" id="KW-1185">Reference proteome</keyword>
<dbReference type="Proteomes" id="UP000807306">
    <property type="component" value="Unassembled WGS sequence"/>
</dbReference>
<keyword evidence="1" id="KW-0812">Transmembrane</keyword>
<dbReference type="AlphaFoldDB" id="A0A9P6ETP8"/>